<keyword evidence="6" id="KW-0249">Electron transport</keyword>
<keyword evidence="3" id="KW-0679">Respiratory chain</keyword>
<dbReference type="InParanoid" id="G7E169"/>
<name>G7E169_MIXOS</name>
<evidence type="ECO:0000313" key="14">
    <source>
        <dbReference type="Proteomes" id="UP000009131"/>
    </source>
</evidence>
<keyword evidence="14" id="KW-1185">Reference proteome</keyword>
<dbReference type="Pfam" id="PF00675">
    <property type="entry name" value="Peptidase_M16"/>
    <property type="match status" value="1"/>
</dbReference>
<dbReference type="EMBL" id="BABT02000102">
    <property type="protein sequence ID" value="GAA96579.1"/>
    <property type="molecule type" value="Genomic_DNA"/>
</dbReference>
<evidence type="ECO:0000313" key="13">
    <source>
        <dbReference type="EMBL" id="GAA96579.1"/>
    </source>
</evidence>
<evidence type="ECO:0000259" key="12">
    <source>
        <dbReference type="Pfam" id="PF05193"/>
    </source>
</evidence>
<dbReference type="OMA" id="APKFALY"/>
<evidence type="ECO:0000256" key="5">
    <source>
        <dbReference type="ARBA" id="ARBA00022946"/>
    </source>
</evidence>
<comment type="subcellular location">
    <subcellularLocation>
        <location evidence="1">Mitochondrion inner membrane</location>
        <topology evidence="1">Peripheral membrane protein</topology>
        <orientation evidence="1">Matrix side</orientation>
    </subcellularLocation>
</comment>
<evidence type="ECO:0000256" key="8">
    <source>
        <dbReference type="ARBA" id="ARBA00023136"/>
    </source>
</evidence>
<dbReference type="FunFam" id="3.30.830.10:FF:000039">
    <property type="entry name" value="Ubiquinol-cytochrome c reductase core subunit 2"/>
    <property type="match status" value="1"/>
</dbReference>
<dbReference type="InterPro" id="IPR007863">
    <property type="entry name" value="Peptidase_M16_C"/>
</dbReference>
<dbReference type="Gene3D" id="3.30.830.10">
    <property type="entry name" value="Metalloenzyme, LuxS/M16 peptidase-like"/>
    <property type="match status" value="2"/>
</dbReference>
<feature type="domain" description="Peptidase M16 N-terminal" evidence="11">
    <location>
        <begin position="64"/>
        <end position="195"/>
    </location>
</feature>
<evidence type="ECO:0000259" key="11">
    <source>
        <dbReference type="Pfam" id="PF00675"/>
    </source>
</evidence>
<dbReference type="SUPFAM" id="SSF63411">
    <property type="entry name" value="LuxS/MPP-like metallohydrolase"/>
    <property type="match status" value="2"/>
</dbReference>
<dbReference type="OrthoDB" id="6369905at2759"/>
<keyword evidence="8" id="KW-0472">Membrane</keyword>
<protein>
    <recommendedName>
        <fullName evidence="10">Cytochrome b-c1 complex subunit 2, mitochondrial</fullName>
    </recommendedName>
</protein>
<evidence type="ECO:0000256" key="10">
    <source>
        <dbReference type="ARBA" id="ARBA00040751"/>
    </source>
</evidence>
<evidence type="ECO:0000256" key="1">
    <source>
        <dbReference type="ARBA" id="ARBA00004443"/>
    </source>
</evidence>
<keyword evidence="7" id="KW-0496">Mitochondrion</keyword>
<proteinExistence type="inferred from homology"/>
<dbReference type="STRING" id="764103.G7E169"/>
<dbReference type="Proteomes" id="UP000009131">
    <property type="component" value="Unassembled WGS sequence"/>
</dbReference>
<accession>G7E169</accession>
<dbReference type="AlphaFoldDB" id="G7E169"/>
<comment type="caution">
    <text evidence="13">The sequence shown here is derived from an EMBL/GenBank/DDBJ whole genome shotgun (WGS) entry which is preliminary data.</text>
</comment>
<organism evidence="13 14">
    <name type="scientific">Mixia osmundae (strain CBS 9802 / IAM 14324 / JCM 22182 / KY 12970)</name>
    <dbReference type="NCBI Taxonomy" id="764103"/>
    <lineage>
        <taxon>Eukaryota</taxon>
        <taxon>Fungi</taxon>
        <taxon>Dikarya</taxon>
        <taxon>Basidiomycota</taxon>
        <taxon>Pucciniomycotina</taxon>
        <taxon>Mixiomycetes</taxon>
        <taxon>Mixiales</taxon>
        <taxon>Mixiaceae</taxon>
        <taxon>Mixia</taxon>
    </lineage>
</organism>
<dbReference type="FunCoup" id="G7E169">
    <property type="interactions" value="184"/>
</dbReference>
<dbReference type="HOGENOM" id="CLU_009902_0_1_1"/>
<dbReference type="InterPro" id="IPR011765">
    <property type="entry name" value="Pept_M16_N"/>
</dbReference>
<evidence type="ECO:0000256" key="6">
    <source>
        <dbReference type="ARBA" id="ARBA00022982"/>
    </source>
</evidence>
<dbReference type="InterPro" id="IPR011249">
    <property type="entry name" value="Metalloenz_LuxS/M16"/>
</dbReference>
<feature type="domain" description="Peptidase M16 C-terminal" evidence="12">
    <location>
        <begin position="209"/>
        <end position="387"/>
    </location>
</feature>
<gene>
    <name evidence="13" type="primary">Mo03249</name>
    <name evidence="13" type="ORF">E5Q_03249</name>
</gene>
<keyword evidence="2" id="KW-0813">Transport</keyword>
<comment type="similarity">
    <text evidence="9">Belongs to the peptidase M16 family. UQCRC2/QCR2 subfamily.</text>
</comment>
<reference evidence="13 14" key="2">
    <citation type="journal article" date="2012" name="Open Biol.">
        <title>Characteristics of nucleosomes and linker DNA regions on the genome of the basidiomycete Mixia osmundae revealed by mono- and dinucleosome mapping.</title>
        <authorList>
            <person name="Nishida H."/>
            <person name="Kondo S."/>
            <person name="Matsumoto T."/>
            <person name="Suzuki Y."/>
            <person name="Yoshikawa H."/>
            <person name="Taylor T.D."/>
            <person name="Sugiyama J."/>
        </authorList>
    </citation>
    <scope>NUCLEOTIDE SEQUENCE [LARGE SCALE GENOMIC DNA]</scope>
    <source>
        <strain evidence="14">CBS 9802 / IAM 14324 / JCM 22182 / KY 12970</strain>
    </source>
</reference>
<dbReference type="GO" id="GO:0046872">
    <property type="term" value="F:metal ion binding"/>
    <property type="evidence" value="ECO:0007669"/>
    <property type="project" value="InterPro"/>
</dbReference>
<dbReference type="InterPro" id="IPR050361">
    <property type="entry name" value="MPP/UQCRC_Complex"/>
</dbReference>
<evidence type="ECO:0000256" key="2">
    <source>
        <dbReference type="ARBA" id="ARBA00022448"/>
    </source>
</evidence>
<evidence type="ECO:0000256" key="4">
    <source>
        <dbReference type="ARBA" id="ARBA00022792"/>
    </source>
</evidence>
<keyword evidence="5" id="KW-0809">Transit peptide</keyword>
<dbReference type="Pfam" id="PF05193">
    <property type="entry name" value="Peptidase_M16_C"/>
    <property type="match status" value="1"/>
</dbReference>
<dbReference type="PANTHER" id="PTHR11851">
    <property type="entry name" value="METALLOPROTEASE"/>
    <property type="match status" value="1"/>
</dbReference>
<keyword evidence="4" id="KW-0999">Mitochondrion inner membrane</keyword>
<sequence>MQRSSVLAQRSSLSGLAGAARGRAWATSRRPLATSAGKDDISLSTVEGYKVARLGDTGVAPSTGSITVAIKAGSRYESEPGIAHVFKNMVFKNTTKRSALRIVRETELYGGVLTASLNRDSLFLTAEFLKGDEAYFTELLGDVITASTFQAFEYIENVVPQIAAEYAQAVADPLVFGFDNLHQLAFRKGLGNSLFASPNTPVDHIDAVAYARKHLSNPAEIAIVAAGVDGSFEQLVSESFAPTSAAPPSASSDIKSAGGSAYFGGESRVPQTHSEQDLLLVGFQGGSLSSPEWQVLQHLLGGDSALKWTNGITPLASASSVLAASTPTLGHGAGVKAFNLQYSDNGLFGFAVSAPTDQVRGLAQKAIDALKDASKSVKAEDLKRAVAKAKFHAALALESRISRLEIVASQIQANGSASSLEQTFAALDKVTASQVQKAATAALKSKPSAVAYGNTHELPFVDELSL</sequence>
<evidence type="ECO:0000256" key="9">
    <source>
        <dbReference type="ARBA" id="ARBA00038146"/>
    </source>
</evidence>
<dbReference type="PANTHER" id="PTHR11851:SF209">
    <property type="entry name" value="CYTOCHROME B-C1 COMPLEX SUBUNIT 2, MITOCHONDRIAL"/>
    <property type="match status" value="1"/>
</dbReference>
<evidence type="ECO:0000256" key="7">
    <source>
        <dbReference type="ARBA" id="ARBA00023128"/>
    </source>
</evidence>
<dbReference type="GO" id="GO:0005743">
    <property type="term" value="C:mitochondrial inner membrane"/>
    <property type="evidence" value="ECO:0007669"/>
    <property type="project" value="UniProtKB-SubCell"/>
</dbReference>
<evidence type="ECO:0000256" key="3">
    <source>
        <dbReference type="ARBA" id="ARBA00022660"/>
    </source>
</evidence>
<reference evidence="13 14" key="1">
    <citation type="journal article" date="2011" name="J. Gen. Appl. Microbiol.">
        <title>Draft genome sequencing of the enigmatic basidiomycete Mixia osmundae.</title>
        <authorList>
            <person name="Nishida H."/>
            <person name="Nagatsuka Y."/>
            <person name="Sugiyama J."/>
        </authorList>
    </citation>
    <scope>NUCLEOTIDE SEQUENCE [LARGE SCALE GENOMIC DNA]</scope>
    <source>
        <strain evidence="14">CBS 9802 / IAM 14324 / JCM 22182 / KY 12970</strain>
    </source>
</reference>
<dbReference type="eggNOG" id="KOG2583">
    <property type="taxonomic scope" value="Eukaryota"/>
</dbReference>
<dbReference type="RefSeq" id="XP_014567379.1">
    <property type="nucleotide sequence ID" value="XM_014711893.1"/>
</dbReference>